<comment type="caution">
    <text evidence="1">The sequence shown here is derived from an EMBL/GenBank/DDBJ whole genome shotgun (WGS) entry which is preliminary data.</text>
</comment>
<accession>A0A644YVE9</accession>
<dbReference type="AlphaFoldDB" id="A0A644YVE9"/>
<gene>
    <name evidence="1" type="ORF">SDC9_79079</name>
</gene>
<evidence type="ECO:0000313" key="1">
    <source>
        <dbReference type="EMBL" id="MPM32516.1"/>
    </source>
</evidence>
<evidence type="ECO:0008006" key="2">
    <source>
        <dbReference type="Google" id="ProtNLM"/>
    </source>
</evidence>
<dbReference type="EMBL" id="VSSQ01006384">
    <property type="protein sequence ID" value="MPM32516.1"/>
    <property type="molecule type" value="Genomic_DNA"/>
</dbReference>
<reference evidence="1" key="1">
    <citation type="submission" date="2019-08" db="EMBL/GenBank/DDBJ databases">
        <authorList>
            <person name="Kucharzyk K."/>
            <person name="Murdoch R.W."/>
            <person name="Higgins S."/>
            <person name="Loffler F."/>
        </authorList>
    </citation>
    <scope>NUCLEOTIDE SEQUENCE</scope>
</reference>
<name>A0A644YVE9_9ZZZZ</name>
<sequence>MVHQLGQLGIGFDQARRELVRVAGGVANAFDAGNVRDVFQQQCKVGDLAGVAHLAQVSIDVLAEQVDFLHALVGQTCHFHQHVFKRSAHFFAARIGHDAVAAVFGAAFHDRHKGGGAFHARGWQVVELFDFGERDVYLWLGLGGACIEQLWQAVQGLRAKDHVYVRCAFDDLFAFLAGDAAAHANQHAFVLEVLDAAQVAEHFLLRLFAHRAGVEQDQVGFVDVGGGLVALGCAQHVGHLVRVVLVHLAAKGLDKYFLGHDGLSNSVCGGRVGAVVRARSGAHPCCQPCGKPPTGAAGAVSGAVSGAGWRSGRRVERRAWFT</sequence>
<proteinExistence type="predicted"/>
<organism evidence="1">
    <name type="scientific">bioreactor metagenome</name>
    <dbReference type="NCBI Taxonomy" id="1076179"/>
    <lineage>
        <taxon>unclassified sequences</taxon>
        <taxon>metagenomes</taxon>
        <taxon>ecological metagenomes</taxon>
    </lineage>
</organism>
<protein>
    <recommendedName>
        <fullName evidence="2">NAD-specific glutamate dehydrogenase</fullName>
    </recommendedName>
</protein>